<dbReference type="GO" id="GO:0005524">
    <property type="term" value="F:ATP binding"/>
    <property type="evidence" value="ECO:0007669"/>
    <property type="project" value="UniProtKB-KW"/>
</dbReference>
<evidence type="ECO:0000313" key="15">
    <source>
        <dbReference type="Proteomes" id="UP000199492"/>
    </source>
</evidence>
<feature type="compositionally biased region" description="Polar residues" evidence="12">
    <location>
        <begin position="329"/>
        <end position="344"/>
    </location>
</feature>
<keyword evidence="4" id="KW-0547">Nucleotide-binding</keyword>
<dbReference type="AlphaFoldDB" id="A0A1G8DUC3"/>
<dbReference type="Pfam" id="PF21654">
    <property type="entry name" value="DncV-like_NTFase"/>
    <property type="match status" value="1"/>
</dbReference>
<keyword evidence="1" id="KW-0808">Transferase</keyword>
<keyword evidence="2" id="KW-0548">Nucleotidyltransferase</keyword>
<dbReference type="STRING" id="262004.SAMN04489796_103311"/>
<evidence type="ECO:0000256" key="11">
    <source>
        <dbReference type="ARBA" id="ARBA00048304"/>
    </source>
</evidence>
<keyword evidence="3" id="KW-0479">Metal-binding</keyword>
<keyword evidence="5" id="KW-0067">ATP-binding</keyword>
<evidence type="ECO:0000256" key="2">
    <source>
        <dbReference type="ARBA" id="ARBA00022695"/>
    </source>
</evidence>
<evidence type="ECO:0000256" key="10">
    <source>
        <dbReference type="ARBA" id="ARBA00044145"/>
    </source>
</evidence>
<evidence type="ECO:0000256" key="9">
    <source>
        <dbReference type="ARBA" id="ARBA00023134"/>
    </source>
</evidence>
<protein>
    <recommendedName>
        <fullName evidence="10">Cyclic GMP-AMP synthase</fullName>
    </recommendedName>
</protein>
<feature type="compositionally biased region" description="Basic residues" evidence="12">
    <location>
        <begin position="345"/>
        <end position="354"/>
    </location>
</feature>
<evidence type="ECO:0000256" key="3">
    <source>
        <dbReference type="ARBA" id="ARBA00022723"/>
    </source>
</evidence>
<evidence type="ECO:0000256" key="1">
    <source>
        <dbReference type="ARBA" id="ARBA00022679"/>
    </source>
</evidence>
<dbReference type="EMBL" id="FNCZ01000003">
    <property type="protein sequence ID" value="SDH61181.1"/>
    <property type="molecule type" value="Genomic_DNA"/>
</dbReference>
<dbReference type="GO" id="GO:0046872">
    <property type="term" value="F:metal ion binding"/>
    <property type="evidence" value="ECO:0007669"/>
    <property type="project" value="UniProtKB-KW"/>
</dbReference>
<dbReference type="InterPro" id="IPR048445">
    <property type="entry name" value="DncV-like_NTFase"/>
</dbReference>
<gene>
    <name evidence="14" type="ORF">SAMN04489796_103311</name>
</gene>
<dbReference type="GO" id="GO:0005525">
    <property type="term" value="F:GTP binding"/>
    <property type="evidence" value="ECO:0007669"/>
    <property type="project" value="UniProtKB-KW"/>
</dbReference>
<sequence length="354" mass="40708">MIIHQLTKNEHLKINDMANCNKLFLDYNNKLKLTSSKIKRMKTARENIKTKITEYFKDKSKYSFTGTWIQGSYKMDTIIRTDDDTCDMDLGVYFKMVDSEVTAATVMDQVFKAVEDITTTTPSKKSKCIRVVYKGDFHIDIPVYHYNTNEHSHPRLATRYNGWEESDPKDFYDWFNNQSSDDLPQLKRIIKYLKAWSDNKKGKFPSGLAFSIWAVSLLNINERDDIALYELLKKIRDDISYSWSLKMPVTPFDDVCKKLTYEQKSNFKDALEAFIKDAKDAIESKNQLAASTLWQNHLGNRFPEGADEDTDAKEADLKTISEKVLSSTAYTQSSGAITSQTTGVKNKRHTSYGG</sequence>
<feature type="domain" description="Cyclic GMP-AMP synthase DncV-like nucleotidyltransferase" evidence="13">
    <location>
        <begin position="68"/>
        <end position="144"/>
    </location>
</feature>
<proteinExistence type="predicted"/>
<reference evidence="15" key="1">
    <citation type="submission" date="2016-10" db="EMBL/GenBank/DDBJ databases">
        <authorList>
            <person name="Varghese N."/>
            <person name="Submissions S."/>
        </authorList>
    </citation>
    <scope>NUCLEOTIDE SEQUENCE [LARGE SCALE GENOMIC DNA]</scope>
    <source>
        <strain evidence="15">DSM 15363</strain>
    </source>
</reference>
<feature type="region of interest" description="Disordered" evidence="12">
    <location>
        <begin position="329"/>
        <end position="354"/>
    </location>
</feature>
<keyword evidence="7" id="KW-0546">Nucleotide metabolism</keyword>
<dbReference type="GO" id="GO:0051607">
    <property type="term" value="P:defense response to virus"/>
    <property type="evidence" value="ECO:0007669"/>
    <property type="project" value="UniProtKB-KW"/>
</dbReference>
<keyword evidence="9" id="KW-0342">GTP-binding</keyword>
<dbReference type="NCBIfam" id="NF041078">
    <property type="entry name" value="cGAS"/>
    <property type="match status" value="1"/>
</dbReference>
<evidence type="ECO:0000259" key="13">
    <source>
        <dbReference type="Pfam" id="PF21654"/>
    </source>
</evidence>
<keyword evidence="15" id="KW-1185">Reference proteome</keyword>
<evidence type="ECO:0000256" key="7">
    <source>
        <dbReference type="ARBA" id="ARBA00023080"/>
    </source>
</evidence>
<evidence type="ECO:0000256" key="5">
    <source>
        <dbReference type="ARBA" id="ARBA00022840"/>
    </source>
</evidence>
<dbReference type="Proteomes" id="UP000199492">
    <property type="component" value="Unassembled WGS sequence"/>
</dbReference>
<keyword evidence="6" id="KW-0460">Magnesium</keyword>
<evidence type="ECO:0000313" key="14">
    <source>
        <dbReference type="EMBL" id="SDH61181.1"/>
    </source>
</evidence>
<evidence type="ECO:0000256" key="6">
    <source>
        <dbReference type="ARBA" id="ARBA00022842"/>
    </source>
</evidence>
<keyword evidence="8" id="KW-0051">Antiviral defense</keyword>
<organism evidence="14 15">
    <name type="scientific">Winogradskyella thalassocola</name>
    <dbReference type="NCBI Taxonomy" id="262004"/>
    <lineage>
        <taxon>Bacteria</taxon>
        <taxon>Pseudomonadati</taxon>
        <taxon>Bacteroidota</taxon>
        <taxon>Flavobacteriia</taxon>
        <taxon>Flavobacteriales</taxon>
        <taxon>Flavobacteriaceae</taxon>
        <taxon>Winogradskyella</taxon>
    </lineage>
</organism>
<name>A0A1G8DUC3_9FLAO</name>
<evidence type="ECO:0000256" key="4">
    <source>
        <dbReference type="ARBA" id="ARBA00022741"/>
    </source>
</evidence>
<comment type="catalytic activity">
    <reaction evidence="11">
        <text>GTP + ATP = 3',3'-cGAMP + 2 diphosphate</text>
        <dbReference type="Rhea" id="RHEA:35647"/>
        <dbReference type="ChEBI" id="CHEBI:30616"/>
        <dbReference type="ChEBI" id="CHEBI:33019"/>
        <dbReference type="ChEBI" id="CHEBI:37565"/>
        <dbReference type="ChEBI" id="CHEBI:71501"/>
    </reaction>
    <physiologicalReaction direction="left-to-right" evidence="11">
        <dbReference type="Rhea" id="RHEA:35648"/>
    </physiologicalReaction>
</comment>
<dbReference type="GO" id="GO:0140701">
    <property type="term" value="F:3',3'-cyclic GMP-AMP synthase activity"/>
    <property type="evidence" value="ECO:0007669"/>
    <property type="project" value="InterPro"/>
</dbReference>
<accession>A0A1G8DUC3</accession>
<evidence type="ECO:0000256" key="8">
    <source>
        <dbReference type="ARBA" id="ARBA00023118"/>
    </source>
</evidence>
<dbReference type="GO" id="GO:0009117">
    <property type="term" value="P:nucleotide metabolic process"/>
    <property type="evidence" value="ECO:0007669"/>
    <property type="project" value="UniProtKB-KW"/>
</dbReference>
<dbReference type="InterPro" id="IPR047805">
    <property type="entry name" value="GAMP_synthase"/>
</dbReference>
<evidence type="ECO:0000256" key="12">
    <source>
        <dbReference type="SAM" id="MobiDB-lite"/>
    </source>
</evidence>